<protein>
    <submittedName>
        <fullName evidence="1">Uncharacterized protein</fullName>
    </submittedName>
</protein>
<keyword evidence="2" id="KW-1185">Reference proteome</keyword>
<reference evidence="1" key="1">
    <citation type="submission" date="2022-10" db="EMBL/GenBank/DDBJ databases">
        <authorList>
            <person name="Souza D.M."/>
            <person name="Yamada J.K."/>
            <person name="Rosa R.B."/>
            <person name="Janssen L."/>
            <person name="Andrade M."/>
            <person name="Franco R."/>
            <person name="Nagata A.K."/>
            <person name="Ribeiro B.M."/>
        </authorList>
    </citation>
    <scope>NUCLEOTIDE SEQUENCE</scope>
</reference>
<sequence length="64" mass="7232">MNTEQNKFKVSLCCAGRVQKVLYVPERAVYSSGLTKKEQGRVTGLRCGDTYTDSCNDIWQRVEA</sequence>
<gene>
    <name evidence="1" type="ORF">P4_00046</name>
</gene>
<evidence type="ECO:0000313" key="2">
    <source>
        <dbReference type="Proteomes" id="UP001210426"/>
    </source>
</evidence>
<dbReference type="EMBL" id="OP583594">
    <property type="protein sequence ID" value="WAX24204.1"/>
    <property type="molecule type" value="Genomic_DNA"/>
</dbReference>
<name>A0AAF0AHM6_9CAUD</name>
<organism evidence="1 2">
    <name type="scientific">Xanthomonas phage P4</name>
    <dbReference type="NCBI Taxonomy" id="3003372"/>
    <lineage>
        <taxon>Viruses</taxon>
        <taxon>Duplodnaviria</taxon>
        <taxon>Heunggongvirae</taxon>
        <taxon>Uroviricota</taxon>
        <taxon>Caudoviricetes</taxon>
        <taxon>Autographivirales</taxon>
        <taxon>Autonotataviridae</taxon>
        <taxon>Gujervirinae</taxon>
        <taxon>Pradovirus</taxon>
        <taxon>Pradovirus P4</taxon>
    </lineage>
</organism>
<evidence type="ECO:0000313" key="1">
    <source>
        <dbReference type="EMBL" id="WAX24204.1"/>
    </source>
</evidence>
<proteinExistence type="predicted"/>
<dbReference type="Proteomes" id="UP001210426">
    <property type="component" value="Segment"/>
</dbReference>
<accession>A0AAF0AHM6</accession>